<reference evidence="7" key="2">
    <citation type="journal article" date="2021" name="PeerJ">
        <title>Extensive microbial diversity within the chicken gut microbiome revealed by metagenomics and culture.</title>
        <authorList>
            <person name="Gilroy R."/>
            <person name="Ravi A."/>
            <person name="Getino M."/>
            <person name="Pursley I."/>
            <person name="Horton D.L."/>
            <person name="Alikhan N.F."/>
            <person name="Baker D."/>
            <person name="Gharbi K."/>
            <person name="Hall N."/>
            <person name="Watson M."/>
            <person name="Adriaenssens E.M."/>
            <person name="Foster-Nyarko E."/>
            <person name="Jarju S."/>
            <person name="Secka A."/>
            <person name="Antonio M."/>
            <person name="Oren A."/>
            <person name="Chaudhuri R.R."/>
            <person name="La Ragione R."/>
            <person name="Hildebrand F."/>
            <person name="Pallen M.J."/>
        </authorList>
    </citation>
    <scope>NUCLEOTIDE SEQUENCE</scope>
    <source>
        <strain evidence="7">ChiHecec3B27-6122</strain>
    </source>
</reference>
<dbReference type="Proteomes" id="UP000886876">
    <property type="component" value="Unassembled WGS sequence"/>
</dbReference>
<organism evidence="7 8">
    <name type="scientific">Candidatus Scatomorpha pullistercoris</name>
    <dbReference type="NCBI Taxonomy" id="2840929"/>
    <lineage>
        <taxon>Bacteria</taxon>
        <taxon>Bacillati</taxon>
        <taxon>Bacillota</taxon>
        <taxon>Clostridia</taxon>
        <taxon>Eubacteriales</taxon>
        <taxon>Candidatus Scatomorpha</taxon>
    </lineage>
</organism>
<name>A0A9D1G3Q2_9FIRM</name>
<dbReference type="GO" id="GO:0016020">
    <property type="term" value="C:membrane"/>
    <property type="evidence" value="ECO:0007669"/>
    <property type="project" value="UniProtKB-SubCell"/>
</dbReference>
<evidence type="ECO:0000256" key="6">
    <source>
        <dbReference type="SAM" id="Phobius"/>
    </source>
</evidence>
<feature type="transmembrane region" description="Helical" evidence="6">
    <location>
        <begin position="64"/>
        <end position="83"/>
    </location>
</feature>
<feature type="transmembrane region" description="Helical" evidence="6">
    <location>
        <begin position="448"/>
        <end position="468"/>
    </location>
</feature>
<proteinExistence type="inferred from homology"/>
<sequence>MEKGKDFNVVKLLKIIIPIIIAVLIAMIAPPEGLTVESMRFAGIFICLIIWMVLNVWPDFVITIVGLCAFVVFGVCSFGDAFSPFAGSSVWLVIGAFGLSAGVAKSGLLKRLSFMILKVFPENFQGQVTALFTTGLVISPLIPSLNAKAAILAPFSAQISESLGYEKGSKGARGLFGAMAIATTILGMAFYSGAVPVFTLIGMMPEEQQAGMSWISWFSGTWLWLIIMLVLCFLAIIMLYKPAQGAKTAEKGLAKKQLEALGPMSRKEKIAAVLLAVSLVGWMTTDITGIDATMVSLIVLMLMFITGILSGPDFKNSIAWSSVVFIGCIYSLASLISKMGFSSYLAQVLAPVLSPVVSNIWLLIPVICVVVYVMRIVIVSQTAAITIIYAIFGGICMEYGIHPWPILFTGYCATLVWHYAANNVTYATALAATNDKMVSFKDTFQMNVVYMVVNLIACMASIPVWKLLGYC</sequence>
<evidence type="ECO:0000256" key="5">
    <source>
        <dbReference type="ARBA" id="ARBA00023136"/>
    </source>
</evidence>
<protein>
    <submittedName>
        <fullName evidence="7">Anion permease</fullName>
    </submittedName>
</protein>
<feature type="transmembrane region" description="Helical" evidence="6">
    <location>
        <begin position="348"/>
        <end position="372"/>
    </location>
</feature>
<evidence type="ECO:0000256" key="4">
    <source>
        <dbReference type="ARBA" id="ARBA00022989"/>
    </source>
</evidence>
<dbReference type="InterPro" id="IPR001898">
    <property type="entry name" value="SLC13A/DASS"/>
</dbReference>
<keyword evidence="4 6" id="KW-1133">Transmembrane helix</keyword>
<evidence type="ECO:0000313" key="8">
    <source>
        <dbReference type="Proteomes" id="UP000886876"/>
    </source>
</evidence>
<feature type="transmembrane region" description="Helical" evidence="6">
    <location>
        <begin position="12"/>
        <end position="29"/>
    </location>
</feature>
<accession>A0A9D1G3Q2</accession>
<feature type="transmembrane region" description="Helical" evidence="6">
    <location>
        <begin position="89"/>
        <end position="108"/>
    </location>
</feature>
<dbReference type="Pfam" id="PF00939">
    <property type="entry name" value="Na_sulph_symp"/>
    <property type="match status" value="1"/>
</dbReference>
<gene>
    <name evidence="7" type="ORF">IAD42_02060</name>
</gene>
<reference evidence="7" key="1">
    <citation type="submission" date="2020-10" db="EMBL/GenBank/DDBJ databases">
        <authorList>
            <person name="Gilroy R."/>
        </authorList>
    </citation>
    <scope>NUCLEOTIDE SEQUENCE</scope>
    <source>
        <strain evidence="7">ChiHecec3B27-6122</strain>
    </source>
</reference>
<evidence type="ECO:0000313" key="7">
    <source>
        <dbReference type="EMBL" id="HIS96738.1"/>
    </source>
</evidence>
<evidence type="ECO:0000256" key="1">
    <source>
        <dbReference type="ARBA" id="ARBA00004141"/>
    </source>
</evidence>
<dbReference type="GO" id="GO:0022857">
    <property type="term" value="F:transmembrane transporter activity"/>
    <property type="evidence" value="ECO:0007669"/>
    <property type="project" value="InterPro"/>
</dbReference>
<feature type="transmembrane region" description="Helical" evidence="6">
    <location>
        <begin position="378"/>
        <end position="397"/>
    </location>
</feature>
<dbReference type="EMBL" id="DVJS01000044">
    <property type="protein sequence ID" value="HIS96738.1"/>
    <property type="molecule type" value="Genomic_DNA"/>
</dbReference>
<feature type="transmembrane region" description="Helical" evidence="6">
    <location>
        <begin position="175"/>
        <end position="201"/>
    </location>
</feature>
<evidence type="ECO:0000256" key="3">
    <source>
        <dbReference type="ARBA" id="ARBA00022692"/>
    </source>
</evidence>
<feature type="transmembrane region" description="Helical" evidence="6">
    <location>
        <begin position="221"/>
        <end position="240"/>
    </location>
</feature>
<comment type="similarity">
    <text evidence="2">Belongs to the SLC13A/DASS transporter (TC 2.A.47) family. DIT1 subfamily.</text>
</comment>
<dbReference type="AlphaFoldDB" id="A0A9D1G3Q2"/>
<keyword evidence="5 6" id="KW-0472">Membrane</keyword>
<comment type="subcellular location">
    <subcellularLocation>
        <location evidence="1">Membrane</location>
        <topology evidence="1">Multi-pass membrane protein</topology>
    </subcellularLocation>
</comment>
<dbReference type="PANTHER" id="PTHR42826">
    <property type="entry name" value="DICARBOXYLATE TRANSPORTER 2.1, CHLOROPLASTIC"/>
    <property type="match status" value="1"/>
</dbReference>
<feature type="transmembrane region" description="Helical" evidence="6">
    <location>
        <begin position="272"/>
        <end position="305"/>
    </location>
</feature>
<dbReference type="InterPro" id="IPR030676">
    <property type="entry name" value="CitT-rel"/>
</dbReference>
<feature type="transmembrane region" description="Helical" evidence="6">
    <location>
        <begin position="317"/>
        <end position="336"/>
    </location>
</feature>
<comment type="caution">
    <text evidence="7">The sequence shown here is derived from an EMBL/GenBank/DDBJ whole genome shotgun (WGS) entry which is preliminary data.</text>
</comment>
<evidence type="ECO:0000256" key="2">
    <source>
        <dbReference type="ARBA" id="ARBA00007349"/>
    </source>
</evidence>
<feature type="transmembrane region" description="Helical" evidence="6">
    <location>
        <begin position="41"/>
        <end position="57"/>
    </location>
</feature>
<keyword evidence="3 6" id="KW-0812">Transmembrane</keyword>